<reference evidence="21" key="1">
    <citation type="submission" date="2019-09" db="EMBL/GenBank/DDBJ databases">
        <authorList>
            <person name="Song X."/>
        </authorList>
    </citation>
    <scope>NUCLEOTIDE SEQUENCE</scope>
    <source>
        <strain evidence="21">YSSYXD201907</strain>
    </source>
</reference>
<dbReference type="GO" id="GO:0015990">
    <property type="term" value="P:electron transport coupled proton transport"/>
    <property type="evidence" value="ECO:0007669"/>
    <property type="project" value="TreeGrafter"/>
</dbReference>
<evidence type="ECO:0000256" key="2">
    <source>
        <dbReference type="ARBA" id="ARBA00004448"/>
    </source>
</evidence>
<keyword evidence="7 17" id="KW-0812">Transmembrane</keyword>
<dbReference type="InterPro" id="IPR001750">
    <property type="entry name" value="ND/Mrp_TM"/>
</dbReference>
<evidence type="ECO:0000256" key="16">
    <source>
        <dbReference type="ARBA" id="ARBA00049551"/>
    </source>
</evidence>
<dbReference type="InterPro" id="IPR001516">
    <property type="entry name" value="Proton_antipo_N"/>
</dbReference>
<feature type="domain" description="NADH:quinone oxidoreductase/Mrp antiporter transmembrane" evidence="18">
    <location>
        <begin position="104"/>
        <end position="378"/>
    </location>
</feature>
<feature type="transmembrane region" description="Helical" evidence="17">
    <location>
        <begin position="368"/>
        <end position="394"/>
    </location>
</feature>
<comment type="catalytic activity">
    <reaction evidence="16 17">
        <text>a ubiquinone + NADH + 5 H(+)(in) = a ubiquinol + NAD(+) + 4 H(+)(out)</text>
        <dbReference type="Rhea" id="RHEA:29091"/>
        <dbReference type="Rhea" id="RHEA-COMP:9565"/>
        <dbReference type="Rhea" id="RHEA-COMP:9566"/>
        <dbReference type="ChEBI" id="CHEBI:15378"/>
        <dbReference type="ChEBI" id="CHEBI:16389"/>
        <dbReference type="ChEBI" id="CHEBI:17976"/>
        <dbReference type="ChEBI" id="CHEBI:57540"/>
        <dbReference type="ChEBI" id="CHEBI:57945"/>
        <dbReference type="EC" id="7.1.1.2"/>
    </reaction>
</comment>
<gene>
    <name evidence="21" type="primary">ND5</name>
</gene>
<dbReference type="PANTHER" id="PTHR42829">
    <property type="entry name" value="NADH-UBIQUINONE OXIDOREDUCTASE CHAIN 5"/>
    <property type="match status" value="1"/>
</dbReference>
<dbReference type="PANTHER" id="PTHR42829:SF2">
    <property type="entry name" value="NADH-UBIQUINONE OXIDOREDUCTASE CHAIN 5"/>
    <property type="match status" value="1"/>
</dbReference>
<evidence type="ECO:0000256" key="12">
    <source>
        <dbReference type="ARBA" id="ARBA00023027"/>
    </source>
</evidence>
<keyword evidence="6" id="KW-0679">Respiratory chain</keyword>
<evidence type="ECO:0000256" key="8">
    <source>
        <dbReference type="ARBA" id="ARBA00022792"/>
    </source>
</evidence>
<geneLocation type="mitochondrion" evidence="21"/>
<dbReference type="CTD" id="4540"/>
<keyword evidence="10" id="KW-0249">Electron transport</keyword>
<evidence type="ECO:0000256" key="3">
    <source>
        <dbReference type="ARBA" id="ARBA00012944"/>
    </source>
</evidence>
<dbReference type="AlphaFoldDB" id="A0A8F4WD56"/>
<evidence type="ECO:0000256" key="9">
    <source>
        <dbReference type="ARBA" id="ARBA00022967"/>
    </source>
</evidence>
<feature type="transmembrane region" description="Helical" evidence="17">
    <location>
        <begin position="548"/>
        <end position="564"/>
    </location>
</feature>
<keyword evidence="14 17" id="KW-0496">Mitochondrion</keyword>
<evidence type="ECO:0000256" key="10">
    <source>
        <dbReference type="ARBA" id="ARBA00022982"/>
    </source>
</evidence>
<evidence type="ECO:0000256" key="11">
    <source>
        <dbReference type="ARBA" id="ARBA00022989"/>
    </source>
</evidence>
<evidence type="ECO:0000313" key="21">
    <source>
        <dbReference type="EMBL" id="QXG82905.1"/>
    </source>
</evidence>
<dbReference type="GeneID" id="70623833"/>
<dbReference type="Pfam" id="PF00662">
    <property type="entry name" value="Proton_antipo_N"/>
    <property type="match status" value="1"/>
</dbReference>
<feature type="domain" description="NADH dehydrogenase subunit 5 C-terminal" evidence="20">
    <location>
        <begin position="384"/>
        <end position="562"/>
    </location>
</feature>
<dbReference type="GO" id="GO:0042773">
    <property type="term" value="P:ATP synthesis coupled electron transport"/>
    <property type="evidence" value="ECO:0007669"/>
    <property type="project" value="InterPro"/>
</dbReference>
<keyword evidence="8" id="KW-0999">Mitochondrion inner membrane</keyword>
<name>A0A8F4WD56_9CUCU</name>
<comment type="function">
    <text evidence="17">Core subunit of the mitochondrial membrane respiratory chain NADH dehydrogenase (Complex I) which catalyzes electron transfer from NADH through the respiratory chain, using ubiquinone as an electron acceptor. Essential for the catalytic activity and assembly of complex I.</text>
</comment>
<protein>
    <recommendedName>
        <fullName evidence="4 17">NADH-ubiquinone oxidoreductase chain 5</fullName>
        <ecNumber evidence="3 17">7.1.1.2</ecNumber>
    </recommendedName>
</protein>
<feature type="transmembrane region" description="Helical" evidence="17">
    <location>
        <begin position="238"/>
        <end position="256"/>
    </location>
</feature>
<evidence type="ECO:0000256" key="15">
    <source>
        <dbReference type="ARBA" id="ARBA00023136"/>
    </source>
</evidence>
<feature type="domain" description="NADH-Ubiquinone oxidoreductase (complex I) chain 5 N-terminal" evidence="19">
    <location>
        <begin position="39"/>
        <end position="87"/>
    </location>
</feature>
<dbReference type="Pfam" id="PF00361">
    <property type="entry name" value="Proton_antipo_M"/>
    <property type="match status" value="1"/>
</dbReference>
<evidence type="ECO:0000256" key="1">
    <source>
        <dbReference type="ARBA" id="ARBA00003257"/>
    </source>
</evidence>
<evidence type="ECO:0000256" key="17">
    <source>
        <dbReference type="RuleBase" id="RU003404"/>
    </source>
</evidence>
<feature type="transmembrane region" description="Helical" evidence="17">
    <location>
        <begin position="288"/>
        <end position="312"/>
    </location>
</feature>
<feature type="transmembrane region" description="Helical" evidence="17">
    <location>
        <begin position="520"/>
        <end position="536"/>
    </location>
</feature>
<keyword evidence="5 17" id="KW-0813">Transport</keyword>
<dbReference type="GO" id="GO:0008137">
    <property type="term" value="F:NADH dehydrogenase (ubiquinone) activity"/>
    <property type="evidence" value="ECO:0007669"/>
    <property type="project" value="UniProtKB-EC"/>
</dbReference>
<feature type="transmembrane region" description="Helical" evidence="17">
    <location>
        <begin position="263"/>
        <end position="282"/>
    </location>
</feature>
<organism evidence="21">
    <name type="scientific">Polygraphus poligraphus</name>
    <dbReference type="NCBI Taxonomy" id="516982"/>
    <lineage>
        <taxon>Eukaryota</taxon>
        <taxon>Metazoa</taxon>
        <taxon>Ecdysozoa</taxon>
        <taxon>Arthropoda</taxon>
        <taxon>Hexapoda</taxon>
        <taxon>Insecta</taxon>
        <taxon>Pterygota</taxon>
        <taxon>Neoptera</taxon>
        <taxon>Endopterygota</taxon>
        <taxon>Coleoptera</taxon>
        <taxon>Polyphaga</taxon>
        <taxon>Cucujiformia</taxon>
        <taxon>Curculionidae</taxon>
        <taxon>Scolytinae</taxon>
        <taxon>Polygraphus</taxon>
    </lineage>
</organism>
<evidence type="ECO:0000256" key="5">
    <source>
        <dbReference type="ARBA" id="ARBA00022448"/>
    </source>
</evidence>
<evidence type="ECO:0000259" key="19">
    <source>
        <dbReference type="Pfam" id="PF00662"/>
    </source>
</evidence>
<keyword evidence="9" id="KW-1278">Translocase</keyword>
<keyword evidence="15 17" id="KW-0472">Membrane</keyword>
<accession>A0A8F4WD56</accession>
<keyword evidence="11 17" id="KW-1133">Transmembrane helix</keyword>
<proteinExistence type="inferred from homology"/>
<feature type="transmembrane region" description="Helical" evidence="17">
    <location>
        <begin position="324"/>
        <end position="348"/>
    </location>
</feature>
<dbReference type="GO" id="GO:0003954">
    <property type="term" value="F:NADH dehydrogenase activity"/>
    <property type="evidence" value="ECO:0007669"/>
    <property type="project" value="TreeGrafter"/>
</dbReference>
<dbReference type="InterPro" id="IPR003945">
    <property type="entry name" value="NU5C-like"/>
</dbReference>
<evidence type="ECO:0000259" key="18">
    <source>
        <dbReference type="Pfam" id="PF00361"/>
    </source>
</evidence>
<evidence type="ECO:0000256" key="13">
    <source>
        <dbReference type="ARBA" id="ARBA00023075"/>
    </source>
</evidence>
<evidence type="ECO:0000259" key="20">
    <source>
        <dbReference type="Pfam" id="PF06455"/>
    </source>
</evidence>
<feature type="transmembrane region" description="Helical" evidence="17">
    <location>
        <begin position="175"/>
        <end position="194"/>
    </location>
</feature>
<feature type="transmembrane region" description="Helical" evidence="17">
    <location>
        <begin position="87"/>
        <end position="105"/>
    </location>
</feature>
<keyword evidence="13 17" id="KW-0830">Ubiquinone</keyword>
<comment type="similarity">
    <text evidence="17">Belongs to the complex I subunit 5 family.</text>
</comment>
<feature type="transmembrane region" description="Helical" evidence="17">
    <location>
        <begin position="149"/>
        <end position="169"/>
    </location>
</feature>
<dbReference type="PRINTS" id="PR01434">
    <property type="entry name" value="NADHDHGNASE5"/>
</dbReference>
<feature type="transmembrane region" description="Helical" evidence="17">
    <location>
        <begin position="415"/>
        <end position="435"/>
    </location>
</feature>
<dbReference type="InterPro" id="IPR010934">
    <property type="entry name" value="NADH_DH_su5_C"/>
</dbReference>
<dbReference type="EC" id="7.1.1.2" evidence="3 17"/>
<dbReference type="GO" id="GO:0005743">
    <property type="term" value="C:mitochondrial inner membrane"/>
    <property type="evidence" value="ECO:0007669"/>
    <property type="project" value="UniProtKB-SubCell"/>
</dbReference>
<feature type="transmembrane region" description="Helical" evidence="17">
    <location>
        <begin position="6"/>
        <end position="25"/>
    </location>
</feature>
<keyword evidence="12 17" id="KW-0520">NAD</keyword>
<feature type="transmembrane region" description="Helical" evidence="17">
    <location>
        <begin position="447"/>
        <end position="467"/>
    </location>
</feature>
<sequence>MFFCKMYMAMFFFLSVAFFFLSLLFMDLNLELYLEFFLFSINSASIEFIIFLDWMALMFMAFVLFISFLVFNYSLEYMEGEKNMERFILLMVLFVFSMLMMISSVNLVSILLGWDGLGLVSYALVIFYQNVKSFSAGMLTALSNRVGDAALLVGIALFMTMGSWNFLFYLDFKNILVSFFIILAAMTKSAQIPFSSWLPAAMAAPTPVSSLVHSSTLVTAGVYLVIRSVEMCGILLNFLLFSSVFTMLMAGVCANFENDLKKIIALSTLSQLGMMMMILSLGEPLLAFFHLLTHALFKALLFMCAGAIIHNLAGGQDIRFMGGVVNLMPLTCICMNICNFALCGLPFLAGFYSKDMIAELLSMKVVGWLIYLTFYISIGMTTSYSLRLSYYIFYGDQNFSSLSYFTDKNNKQMNFSMLGLVFFVIFKGSILSWIFFSTPYFIILPPYMKYMAFICILSGAALGYELSTFKSFYLSGTQRIYQIVFFFSSMWNMPVLSTFGVNNYFLSMGKQYFKNLDQGWFEYYGAKGLAYLLYSLSSKLQNLSSSPFKLFLLTIFFFFVSLWIF</sequence>
<feature type="transmembrane region" description="Helical" evidence="17">
    <location>
        <begin position="479"/>
        <end position="500"/>
    </location>
</feature>
<dbReference type="EMBL" id="MN528600">
    <property type="protein sequence ID" value="QXG82905.1"/>
    <property type="molecule type" value="Genomic_DNA"/>
</dbReference>
<evidence type="ECO:0000256" key="7">
    <source>
        <dbReference type="ARBA" id="ARBA00022692"/>
    </source>
</evidence>
<comment type="subcellular location">
    <subcellularLocation>
        <location evidence="2">Mitochondrion inner membrane</location>
        <topology evidence="2">Multi-pass membrane protein</topology>
    </subcellularLocation>
</comment>
<evidence type="ECO:0000256" key="4">
    <source>
        <dbReference type="ARBA" id="ARBA00021096"/>
    </source>
</evidence>
<comment type="function">
    <text evidence="1">Core subunit of the mitochondrial membrane respiratory chain NADH dehydrogenase (Complex I) that is believed to belong to the minimal assembly required for catalysis. Complex I functions in the transfer of electrons from NADH to the respiratory chain. The immediate electron acceptor for the enzyme is believed to be ubiquinone.</text>
</comment>
<dbReference type="Pfam" id="PF06455">
    <property type="entry name" value="NADH5_C"/>
    <property type="match status" value="1"/>
</dbReference>
<evidence type="ECO:0000256" key="14">
    <source>
        <dbReference type="ARBA" id="ARBA00023128"/>
    </source>
</evidence>
<evidence type="ECO:0000256" key="6">
    <source>
        <dbReference type="ARBA" id="ARBA00022660"/>
    </source>
</evidence>
<feature type="transmembrane region" description="Helical" evidence="17">
    <location>
        <begin position="57"/>
        <end position="75"/>
    </location>
</feature>
<dbReference type="RefSeq" id="YP_010269880.1">
    <property type="nucleotide sequence ID" value="NC_060713.1"/>
</dbReference>